<dbReference type="InParanoid" id="A0A2P5HME6"/>
<dbReference type="EMBL" id="MAVT02001269">
    <property type="protein sequence ID" value="POS71428.1"/>
    <property type="molecule type" value="Genomic_DNA"/>
</dbReference>
<keyword evidence="1" id="KW-1133">Transmembrane helix</keyword>
<name>A0A2P5HME6_DIAHE</name>
<dbReference type="Proteomes" id="UP000094444">
    <property type="component" value="Unassembled WGS sequence"/>
</dbReference>
<dbReference type="AlphaFoldDB" id="A0A2P5HME6"/>
<protein>
    <submittedName>
        <fullName evidence="2">Uncharacterized protein</fullName>
    </submittedName>
</protein>
<comment type="caution">
    <text evidence="2">The sequence shown here is derived from an EMBL/GenBank/DDBJ whole genome shotgun (WGS) entry which is preliminary data.</text>
</comment>
<feature type="transmembrane region" description="Helical" evidence="1">
    <location>
        <begin position="61"/>
        <end position="87"/>
    </location>
</feature>
<reference evidence="2" key="1">
    <citation type="submission" date="2017-09" db="EMBL/GenBank/DDBJ databases">
        <title>Polyketide synthases of a Diaporthe helianthi virulent isolate.</title>
        <authorList>
            <person name="Baroncelli R."/>
        </authorList>
    </citation>
    <scope>NUCLEOTIDE SEQUENCE [LARGE SCALE GENOMIC DNA]</scope>
    <source>
        <strain evidence="2">7/96</strain>
    </source>
</reference>
<keyword evidence="1" id="KW-0812">Transmembrane</keyword>
<evidence type="ECO:0000313" key="3">
    <source>
        <dbReference type="Proteomes" id="UP000094444"/>
    </source>
</evidence>
<keyword evidence="3" id="KW-1185">Reference proteome</keyword>
<feature type="transmembrane region" description="Helical" evidence="1">
    <location>
        <begin position="7"/>
        <end position="27"/>
    </location>
</feature>
<sequence length="120" mass="13291">MSRTISIIYDTILSFFWFRILLLQASGDYSDPRHPSPWPWYLTRTCPTDTAATCYITQAGFAISVLATLFYGGRIIAAAIEIAVLSFKAQEGGYRRVAMNPDVLDEESGLCPDCAAAEEK</sequence>
<dbReference type="OrthoDB" id="5352400at2759"/>
<evidence type="ECO:0000313" key="2">
    <source>
        <dbReference type="EMBL" id="POS71428.1"/>
    </source>
</evidence>
<evidence type="ECO:0000256" key="1">
    <source>
        <dbReference type="SAM" id="Phobius"/>
    </source>
</evidence>
<organism evidence="2 3">
    <name type="scientific">Diaporthe helianthi</name>
    <dbReference type="NCBI Taxonomy" id="158607"/>
    <lineage>
        <taxon>Eukaryota</taxon>
        <taxon>Fungi</taxon>
        <taxon>Dikarya</taxon>
        <taxon>Ascomycota</taxon>
        <taxon>Pezizomycotina</taxon>
        <taxon>Sordariomycetes</taxon>
        <taxon>Sordariomycetidae</taxon>
        <taxon>Diaporthales</taxon>
        <taxon>Diaporthaceae</taxon>
        <taxon>Diaporthe</taxon>
    </lineage>
</organism>
<keyword evidence="1" id="KW-0472">Membrane</keyword>
<accession>A0A2P5HME6</accession>
<proteinExistence type="predicted"/>
<gene>
    <name evidence="2" type="ORF">DHEL01_v210176</name>
</gene>